<dbReference type="SMART" id="SM00490">
    <property type="entry name" value="HELICc"/>
    <property type="match status" value="1"/>
</dbReference>
<feature type="domain" description="Helicase C-terminal" evidence="7">
    <location>
        <begin position="198"/>
        <end position="370"/>
    </location>
</feature>
<dbReference type="GO" id="GO:0004386">
    <property type="term" value="F:helicase activity"/>
    <property type="evidence" value="ECO:0007669"/>
    <property type="project" value="UniProtKB-KW"/>
</dbReference>
<dbReference type="SMART" id="SM00487">
    <property type="entry name" value="DEXDc"/>
    <property type="match status" value="1"/>
</dbReference>
<dbReference type="PIRSF" id="PIRSF005496">
    <property type="entry name" value="ATP_hel_hrpB"/>
    <property type="match status" value="1"/>
</dbReference>
<dbReference type="CDD" id="cd17990">
    <property type="entry name" value="DEXHc_HrpB"/>
    <property type="match status" value="1"/>
</dbReference>
<dbReference type="STRING" id="1874317.BKP64_14950"/>
<dbReference type="PROSITE" id="PS51192">
    <property type="entry name" value="HELICASE_ATP_BIND_1"/>
    <property type="match status" value="1"/>
</dbReference>
<dbReference type="InterPro" id="IPR001650">
    <property type="entry name" value="Helicase_C-like"/>
</dbReference>
<dbReference type="FunFam" id="3.40.50.300:FF:002125">
    <property type="entry name" value="ATP-dependent helicase HrpB"/>
    <property type="match status" value="1"/>
</dbReference>
<feature type="domain" description="Helicase ATP-binding" evidence="6">
    <location>
        <begin position="12"/>
        <end position="176"/>
    </location>
</feature>
<dbReference type="OrthoDB" id="9805617at2"/>
<reference evidence="8 9" key="1">
    <citation type="submission" date="2016-10" db="EMBL/GenBank/DDBJ databases">
        <title>Marinobacter salinus sp. nov., a moderately halophilic bacterium isolated from a tidal flat environment.</title>
        <authorList>
            <person name="Park S.-J."/>
        </authorList>
    </citation>
    <scope>NUCLEOTIDE SEQUENCE [LARGE SCALE GENOMIC DNA]</scope>
    <source>
        <strain evidence="8 9">Hb8</strain>
    </source>
</reference>
<feature type="region of interest" description="Disordered" evidence="5">
    <location>
        <begin position="804"/>
        <end position="828"/>
    </location>
</feature>
<dbReference type="InterPro" id="IPR010225">
    <property type="entry name" value="HrpB"/>
</dbReference>
<evidence type="ECO:0000256" key="5">
    <source>
        <dbReference type="SAM" id="MobiDB-lite"/>
    </source>
</evidence>
<dbReference type="Gene3D" id="3.40.50.300">
    <property type="entry name" value="P-loop containing nucleotide triphosphate hydrolases"/>
    <property type="match status" value="2"/>
</dbReference>
<keyword evidence="2" id="KW-0378">Hydrolase</keyword>
<dbReference type="Pfam" id="PF24473">
    <property type="entry name" value="CON_HrpB"/>
    <property type="match status" value="1"/>
</dbReference>
<dbReference type="InterPro" id="IPR007502">
    <property type="entry name" value="Helicase-assoc_dom"/>
</dbReference>
<dbReference type="Pfam" id="PF00270">
    <property type="entry name" value="DEAD"/>
    <property type="match status" value="1"/>
</dbReference>
<evidence type="ECO:0000256" key="1">
    <source>
        <dbReference type="ARBA" id="ARBA00022741"/>
    </source>
</evidence>
<dbReference type="GO" id="GO:0005524">
    <property type="term" value="F:ATP binding"/>
    <property type="evidence" value="ECO:0007669"/>
    <property type="project" value="UniProtKB-KW"/>
</dbReference>
<organism evidence="8 9">
    <name type="scientific">Marinobacter salinus</name>
    <dbReference type="NCBI Taxonomy" id="1874317"/>
    <lineage>
        <taxon>Bacteria</taxon>
        <taxon>Pseudomonadati</taxon>
        <taxon>Pseudomonadota</taxon>
        <taxon>Gammaproteobacteria</taxon>
        <taxon>Pseudomonadales</taxon>
        <taxon>Marinobacteraceae</taxon>
        <taxon>Marinobacter</taxon>
    </lineage>
</organism>
<dbReference type="GO" id="GO:0016787">
    <property type="term" value="F:hydrolase activity"/>
    <property type="evidence" value="ECO:0007669"/>
    <property type="project" value="UniProtKB-KW"/>
</dbReference>
<keyword evidence="4" id="KW-0067">ATP-binding</keyword>
<gene>
    <name evidence="8" type="ORF">BKP64_14950</name>
</gene>
<dbReference type="CDD" id="cd18791">
    <property type="entry name" value="SF2_C_RHA"/>
    <property type="match status" value="1"/>
</dbReference>
<evidence type="ECO:0000259" key="7">
    <source>
        <dbReference type="PROSITE" id="PS51194"/>
    </source>
</evidence>
<dbReference type="SUPFAM" id="SSF52540">
    <property type="entry name" value="P-loop containing nucleoside triphosphate hydrolases"/>
    <property type="match status" value="1"/>
</dbReference>
<dbReference type="InterPro" id="IPR027417">
    <property type="entry name" value="P-loop_NTPase"/>
</dbReference>
<dbReference type="InterPro" id="IPR049614">
    <property type="entry name" value="HrpB_DEXH"/>
</dbReference>
<dbReference type="PROSITE" id="PS51194">
    <property type="entry name" value="HELICASE_CTER"/>
    <property type="match status" value="1"/>
</dbReference>
<accession>A0A1D9GP01</accession>
<evidence type="ECO:0000313" key="9">
    <source>
        <dbReference type="Proteomes" id="UP000177445"/>
    </source>
</evidence>
<dbReference type="InterPro" id="IPR056329">
    <property type="entry name" value="CON_HrpB"/>
</dbReference>
<keyword evidence="9" id="KW-1185">Reference proteome</keyword>
<dbReference type="Pfam" id="PF00271">
    <property type="entry name" value="Helicase_C"/>
    <property type="match status" value="1"/>
</dbReference>
<keyword evidence="1" id="KW-0547">Nucleotide-binding</keyword>
<dbReference type="PANTHER" id="PTHR43519:SF1">
    <property type="entry name" value="ATP-DEPENDENT RNA HELICASE HRPB"/>
    <property type="match status" value="1"/>
</dbReference>
<dbReference type="InterPro" id="IPR011545">
    <property type="entry name" value="DEAD/DEAH_box_helicase_dom"/>
</dbReference>
<dbReference type="GO" id="GO:0003676">
    <property type="term" value="F:nucleic acid binding"/>
    <property type="evidence" value="ECO:0007669"/>
    <property type="project" value="InterPro"/>
</dbReference>
<name>A0A1D9GP01_9GAMM</name>
<dbReference type="RefSeq" id="WP_070971826.1">
    <property type="nucleotide sequence ID" value="NZ_CP017715.1"/>
</dbReference>
<sequence>MLPIDQILPELKQTLEQTTTALLQAPPGAGKTTRVPLALLDASWRGERKILMLEPRRLAARSAARFMAKQLGERPGQTVGYRTRLDTKVSGATRIEVVTEGILTRLIQNDPMLDDYGAVLFDEFHERSLQADLGLALVRESQQALREDLRLLVMSATLDTAPIARVLGDVPVISSEGRAFPVDVIYRPAPPQARSTRIVDRVVTVVHEALEQQTGSVLVFLPGAGEIRRAEQQLLGQVPGNVMVTPLYGNLKSDDQDRAISPAPEGQRKVVLATAIAETSLTIEGVRVVIDSGQQRRAVFDPNSGMTRLVTGRVSKASAEQRKGRAGRIEPGVCYRLWSEAEQFGLAEFTPPEIQEADLAPLVLELAQWGAREPGQVDWIDAPPDAHWRQAVALLQWLDMLDDQGAITDHGKAARELGVHPRLAHMVLRGRELGLAGLAAELAALLGERDLLGPGAGADMHERVRVLRGERGHRGMDPGRMNSVRQAAKRLAAGEWAAAPMPTETEVGRLLAQAYPDRIGRRRSGQAPRYQLSNGKGATLREDDALVRYDWLVAADLDGKSREATIYLAAPVEVPDLEQDLVAHIHESEEAVWDDKRGTVIARRVRKLGELVLEEKALPHPDPELIQQGLLGAVRKKGLVSLPWSAAAKQWCARVKLLASMFPEEWPDASDAALLGTLETWLAPFLPGMRRWSDLGKLNLLPALNSLLDYPQQQQLDVLAPVTLTIPTGQRVSLDYTADNGPVLAAKLQALFGWTETPRVAGGKVPVVLHLLSPAQRPLAVTADLASFWRNAYPDVRKDMRGRYPKHPWPEDPFTAEAQQGTKKRPAR</sequence>
<dbReference type="Gene3D" id="1.20.120.1080">
    <property type="match status" value="1"/>
</dbReference>
<keyword evidence="3 8" id="KW-0347">Helicase</keyword>
<protein>
    <submittedName>
        <fullName evidence="8">ATP-dependent helicase HrpB</fullName>
    </submittedName>
</protein>
<evidence type="ECO:0000259" key="6">
    <source>
        <dbReference type="PROSITE" id="PS51192"/>
    </source>
</evidence>
<dbReference type="EMBL" id="CP017715">
    <property type="protein sequence ID" value="AOY89362.1"/>
    <property type="molecule type" value="Genomic_DNA"/>
</dbReference>
<proteinExistence type="predicted"/>
<dbReference type="KEGG" id="msq:BKP64_14950"/>
<dbReference type="PANTHER" id="PTHR43519">
    <property type="entry name" value="ATP-DEPENDENT RNA HELICASE HRPB"/>
    <property type="match status" value="1"/>
</dbReference>
<dbReference type="NCBIfam" id="TIGR01970">
    <property type="entry name" value="DEAH_box_HrpB"/>
    <property type="match status" value="1"/>
</dbReference>
<dbReference type="Proteomes" id="UP000177445">
    <property type="component" value="Chromosome"/>
</dbReference>
<evidence type="ECO:0000256" key="3">
    <source>
        <dbReference type="ARBA" id="ARBA00022806"/>
    </source>
</evidence>
<dbReference type="InterPro" id="IPR013689">
    <property type="entry name" value="RNA_helicase_ATP-dep_HrpB_C"/>
</dbReference>
<evidence type="ECO:0000256" key="4">
    <source>
        <dbReference type="ARBA" id="ARBA00022840"/>
    </source>
</evidence>
<evidence type="ECO:0000313" key="8">
    <source>
        <dbReference type="EMBL" id="AOY89362.1"/>
    </source>
</evidence>
<dbReference type="SMART" id="SM00847">
    <property type="entry name" value="HA2"/>
    <property type="match status" value="1"/>
</dbReference>
<dbReference type="Pfam" id="PF08482">
    <property type="entry name" value="HrpB_C"/>
    <property type="match status" value="1"/>
</dbReference>
<dbReference type="InterPro" id="IPR014001">
    <property type="entry name" value="Helicase_ATP-bd"/>
</dbReference>
<dbReference type="AlphaFoldDB" id="A0A1D9GP01"/>
<evidence type="ECO:0000256" key="2">
    <source>
        <dbReference type="ARBA" id="ARBA00022801"/>
    </source>
</evidence>